<dbReference type="PANTHER" id="PTHR38133">
    <property type="entry name" value="SLR1429 PROTEIN"/>
    <property type="match status" value="1"/>
</dbReference>
<name>A0ABQ2ZJI2_9ACTN</name>
<dbReference type="GeneID" id="96288806"/>
<evidence type="ECO:0008006" key="4">
    <source>
        <dbReference type="Google" id="ProtNLM"/>
    </source>
</evidence>
<proteinExistence type="predicted"/>
<evidence type="ECO:0000313" key="3">
    <source>
        <dbReference type="Proteomes" id="UP000600946"/>
    </source>
</evidence>
<feature type="region of interest" description="Disordered" evidence="1">
    <location>
        <begin position="229"/>
        <end position="254"/>
    </location>
</feature>
<gene>
    <name evidence="2" type="ORF">GCM10010326_07920</name>
</gene>
<evidence type="ECO:0000256" key="1">
    <source>
        <dbReference type="SAM" id="MobiDB-lite"/>
    </source>
</evidence>
<sequence>MNGTFENGRVSGDVPAYEDERTFGPLPPAQGRGFASTWWGQEWLKALEDTALDGQQLKQGRRLARAGAVGALTVRPGRITAVVRDRDGSQYRGDVLLQELDEDDWDRFLTMAAERAGHIAALLDREMPPHLVEDAAASGIELLPGIGDLEPECSCGAWDHCPHTAALCYQVARLLDQDPFVLLLMRGRAERPLLDALQERGATPASAPGDPGTPRGVPAQEAFAARDIVPPLPAPPTLPTEPGAPARLDTETPPGHGIDPAALEFLAADTAARARLLLADALAPGHELQPFERELTLDQDCVRLAAACRDSRIAARLADASGRRPPAFSAAVRAWRLGGAASLGALEDEWTPTPEELARATAGLDRAWAEDGRPALRAAGGNRWTVTGRDAQLRLGHDGRWWPYRKERGRWLPAGPPDRDPAAALETMDSTPTE</sequence>
<dbReference type="EMBL" id="BMUU01000001">
    <property type="protein sequence ID" value="GGY17875.1"/>
    <property type="molecule type" value="Genomic_DNA"/>
</dbReference>
<feature type="compositionally biased region" description="Pro residues" evidence="1">
    <location>
        <begin position="230"/>
        <end position="239"/>
    </location>
</feature>
<keyword evidence="3" id="KW-1185">Reference proteome</keyword>
<protein>
    <recommendedName>
        <fullName evidence="4">SWF or SNF family helicase</fullName>
    </recommendedName>
</protein>
<dbReference type="Proteomes" id="UP000600946">
    <property type="component" value="Unassembled WGS sequence"/>
</dbReference>
<comment type="caution">
    <text evidence="2">The sequence shown here is derived from an EMBL/GenBank/DDBJ whole genome shotgun (WGS) entry which is preliminary data.</text>
</comment>
<dbReference type="PANTHER" id="PTHR38133:SF1">
    <property type="entry name" value="SLR1429 PROTEIN"/>
    <property type="match status" value="1"/>
</dbReference>
<feature type="region of interest" description="Disordered" evidence="1">
    <location>
        <begin position="408"/>
        <end position="434"/>
    </location>
</feature>
<reference evidence="3" key="1">
    <citation type="journal article" date="2019" name="Int. J. Syst. Evol. Microbiol.">
        <title>The Global Catalogue of Microorganisms (GCM) 10K type strain sequencing project: providing services to taxonomists for standard genome sequencing and annotation.</title>
        <authorList>
            <consortium name="The Broad Institute Genomics Platform"/>
            <consortium name="The Broad Institute Genome Sequencing Center for Infectious Disease"/>
            <person name="Wu L."/>
            <person name="Ma J."/>
        </authorList>
    </citation>
    <scope>NUCLEOTIDE SEQUENCE [LARGE SCALE GENOMIC DNA]</scope>
    <source>
        <strain evidence="3">JCM 4594</strain>
    </source>
</reference>
<evidence type="ECO:0000313" key="2">
    <source>
        <dbReference type="EMBL" id="GGY17875.1"/>
    </source>
</evidence>
<dbReference type="RefSeq" id="WP_190026179.1">
    <property type="nucleotide sequence ID" value="NZ_BMUU01000001.1"/>
</dbReference>
<organism evidence="2 3">
    <name type="scientific">Streptomyces xanthochromogenes</name>
    <dbReference type="NCBI Taxonomy" id="67384"/>
    <lineage>
        <taxon>Bacteria</taxon>
        <taxon>Bacillati</taxon>
        <taxon>Actinomycetota</taxon>
        <taxon>Actinomycetes</taxon>
        <taxon>Kitasatosporales</taxon>
        <taxon>Streptomycetaceae</taxon>
        <taxon>Streptomyces</taxon>
    </lineage>
</organism>
<accession>A0ABQ2ZJI2</accession>